<evidence type="ECO:0000313" key="2">
    <source>
        <dbReference type="Proteomes" id="UP000678499"/>
    </source>
</evidence>
<accession>A0A7R9BWF5</accession>
<proteinExistence type="predicted"/>
<dbReference type="EMBL" id="OA885137">
    <property type="protein sequence ID" value="CAD7281698.1"/>
    <property type="molecule type" value="Genomic_DNA"/>
</dbReference>
<keyword evidence="2" id="KW-1185">Reference proteome</keyword>
<organism evidence="1">
    <name type="scientific">Notodromas monacha</name>
    <dbReference type="NCBI Taxonomy" id="399045"/>
    <lineage>
        <taxon>Eukaryota</taxon>
        <taxon>Metazoa</taxon>
        <taxon>Ecdysozoa</taxon>
        <taxon>Arthropoda</taxon>
        <taxon>Crustacea</taxon>
        <taxon>Oligostraca</taxon>
        <taxon>Ostracoda</taxon>
        <taxon>Podocopa</taxon>
        <taxon>Podocopida</taxon>
        <taxon>Cypridocopina</taxon>
        <taxon>Cypridoidea</taxon>
        <taxon>Cyprididae</taxon>
        <taxon>Notodromas</taxon>
    </lineage>
</organism>
<sequence>MSGEVLARMIDSGQVKNIVRHGLKIEPYRSILWEHMIQLSDKRALLKKLLQNSDEEHDGASWKNDLITLSDEATRSASSRVLSALVKWSPKLSKWNDLPRVVFPFVKLCGIDVELGLACSMVVLNNYFRCGLITLELEPPYQVLGGVEKILLYFEPTLMRHLTKLDANALISSRVLMMSSRSFTPKKLQYDAVAEANSANKENRSSDHTGLPTVCTPTPEDSYECIGEKPESDFHASADGDSVSPSLSANHFLRRNTWLRTSLRSKPTNSVEETPAQNHKRCGSLRMTVKFMIACRDRIILGFHQANILVEENEAFCDSENQIDFRVVGPVDVSLLSSKPHHYWPGSQFHEFSAGNAGGLLKRGRRLCVSWLSGERAALFRRRSLCHQGDLWFRENRSRTKRDPAGDELSKLMGSRALKDYLALEGTLASC</sequence>
<protein>
    <submittedName>
        <fullName evidence="1">Uncharacterized protein</fullName>
    </submittedName>
</protein>
<gene>
    <name evidence="1" type="ORF">NMOB1V02_LOCUS9336</name>
</gene>
<dbReference type="Proteomes" id="UP000678499">
    <property type="component" value="Unassembled WGS sequence"/>
</dbReference>
<reference evidence="1" key="1">
    <citation type="submission" date="2020-11" db="EMBL/GenBank/DDBJ databases">
        <authorList>
            <person name="Tran Van P."/>
        </authorList>
    </citation>
    <scope>NUCLEOTIDE SEQUENCE</scope>
</reference>
<evidence type="ECO:0000313" key="1">
    <source>
        <dbReference type="EMBL" id="CAD7281698.1"/>
    </source>
</evidence>
<dbReference type="OrthoDB" id="5578278at2759"/>
<name>A0A7R9BWF5_9CRUS</name>
<dbReference type="AlphaFoldDB" id="A0A7R9BWF5"/>
<dbReference type="EMBL" id="CAJPEX010003100">
    <property type="protein sequence ID" value="CAG0921850.1"/>
    <property type="molecule type" value="Genomic_DNA"/>
</dbReference>